<dbReference type="EMBL" id="JBHFAB010000021">
    <property type="protein sequence ID" value="MFC1419832.1"/>
    <property type="molecule type" value="Genomic_DNA"/>
</dbReference>
<evidence type="ECO:0008006" key="3">
    <source>
        <dbReference type="Google" id="ProtNLM"/>
    </source>
</evidence>
<keyword evidence="2" id="KW-1185">Reference proteome</keyword>
<comment type="caution">
    <text evidence="1">The sequence shown here is derived from an EMBL/GenBank/DDBJ whole genome shotgun (WGS) entry which is preliminary data.</text>
</comment>
<evidence type="ECO:0000313" key="2">
    <source>
        <dbReference type="Proteomes" id="UP001592531"/>
    </source>
</evidence>
<protein>
    <recommendedName>
        <fullName evidence="3">PQQ-binding-like beta-propeller repeat protein</fullName>
    </recommendedName>
</protein>
<name>A0ABV6W1E4_9ACTN</name>
<dbReference type="Proteomes" id="UP001592531">
    <property type="component" value="Unassembled WGS sequence"/>
</dbReference>
<accession>A0ABV6W1E4</accession>
<gene>
    <name evidence="1" type="ORF">ACEZDE_24800</name>
</gene>
<organism evidence="1 2">
    <name type="scientific">Streptacidiphilus cavernicola</name>
    <dbReference type="NCBI Taxonomy" id="3342716"/>
    <lineage>
        <taxon>Bacteria</taxon>
        <taxon>Bacillati</taxon>
        <taxon>Actinomycetota</taxon>
        <taxon>Actinomycetes</taxon>
        <taxon>Kitasatosporales</taxon>
        <taxon>Streptomycetaceae</taxon>
        <taxon>Streptacidiphilus</taxon>
    </lineage>
</organism>
<sequence>MFLTRARHVGGLLWLWDAAGCAAYDSTDGSLRFRVSIGQRLAPGVVATGTEYLIGGDQGTLLRLDHAGRIVRRSSVSRRITALHRAGPVEDPEVLLVVTRGTLLALRIGESGAVGE</sequence>
<dbReference type="RefSeq" id="WP_380539888.1">
    <property type="nucleotide sequence ID" value="NZ_JBHFAB010000021.1"/>
</dbReference>
<reference evidence="1 2" key="1">
    <citation type="submission" date="2024-09" db="EMBL/GenBank/DDBJ databases">
        <authorList>
            <person name="Lee S.D."/>
        </authorList>
    </citation>
    <scope>NUCLEOTIDE SEQUENCE [LARGE SCALE GENOMIC DNA]</scope>
    <source>
        <strain evidence="1 2">N8-3</strain>
    </source>
</reference>
<evidence type="ECO:0000313" key="1">
    <source>
        <dbReference type="EMBL" id="MFC1419832.1"/>
    </source>
</evidence>
<proteinExistence type="predicted"/>